<protein>
    <submittedName>
        <fullName evidence="1">Maltose O-acetyltransferase</fullName>
    </submittedName>
</protein>
<proteinExistence type="predicted"/>
<dbReference type="InterPro" id="IPR047324">
    <property type="entry name" value="LbH_gamma_CA-like"/>
</dbReference>
<dbReference type="Proteomes" id="UP000318478">
    <property type="component" value="Unassembled WGS sequence"/>
</dbReference>
<keyword evidence="2" id="KW-1185">Reference proteome</keyword>
<dbReference type="OrthoDB" id="9803036at2"/>
<evidence type="ECO:0000313" key="1">
    <source>
        <dbReference type="EMBL" id="TWT77953.1"/>
    </source>
</evidence>
<reference evidence="1 2" key="1">
    <citation type="submission" date="2019-02" db="EMBL/GenBank/DDBJ databases">
        <title>Deep-cultivation of Planctomycetes and their phenomic and genomic characterization uncovers novel biology.</title>
        <authorList>
            <person name="Wiegand S."/>
            <person name="Jogler M."/>
            <person name="Boedeker C."/>
            <person name="Pinto D."/>
            <person name="Vollmers J."/>
            <person name="Rivas-Marin E."/>
            <person name="Kohn T."/>
            <person name="Peeters S.H."/>
            <person name="Heuer A."/>
            <person name="Rast P."/>
            <person name="Oberbeckmann S."/>
            <person name="Bunk B."/>
            <person name="Jeske O."/>
            <person name="Meyerdierks A."/>
            <person name="Storesund J.E."/>
            <person name="Kallscheuer N."/>
            <person name="Luecker S."/>
            <person name="Lage O.M."/>
            <person name="Pohl T."/>
            <person name="Merkel B.J."/>
            <person name="Hornburger P."/>
            <person name="Mueller R.-W."/>
            <person name="Bruemmer F."/>
            <person name="Labrenz M."/>
            <person name="Spormann A.M."/>
            <person name="Op Den Camp H."/>
            <person name="Overmann J."/>
            <person name="Amann R."/>
            <person name="Jetten M.S.M."/>
            <person name="Mascher T."/>
            <person name="Medema M.H."/>
            <person name="Devos D.P."/>
            <person name="Kaster A.-K."/>
            <person name="Ovreas L."/>
            <person name="Rohde M."/>
            <person name="Galperin M.Y."/>
            <person name="Jogler C."/>
        </authorList>
    </citation>
    <scope>NUCLEOTIDE SEQUENCE [LARGE SCALE GENOMIC DNA]</scope>
    <source>
        <strain evidence="1 2">Pla123a</strain>
    </source>
</reference>
<evidence type="ECO:0000313" key="2">
    <source>
        <dbReference type="Proteomes" id="UP000318478"/>
    </source>
</evidence>
<comment type="caution">
    <text evidence="1">The sequence shown here is derived from an EMBL/GenBank/DDBJ whole genome shotgun (WGS) entry which is preliminary data.</text>
</comment>
<dbReference type="PANTHER" id="PTHR13061:SF56">
    <property type="entry name" value="PROTEIN YRDA"/>
    <property type="match status" value="1"/>
</dbReference>
<sequence length="179" mass="19053">MPQHLRPHHGFTPQLGARVYIDSQATVIGDVTLGDDCSVWPGAIVRGDLMAITLGARSNVQDGVVLHTTHDSRFNPGGFPLTIGEDVVIGHRAVLHGCTVGDRVLVGIGAIVNDGAVVEDDVMIGAGCLVPPGKRLESGSVYVGNPARVLRPLTDAEREHLKYSPGNYVRLKDGYLSEQ</sequence>
<dbReference type="SUPFAM" id="SSF51161">
    <property type="entry name" value="Trimeric LpxA-like enzymes"/>
    <property type="match status" value="1"/>
</dbReference>
<name>A0A5C5YT92_9BACT</name>
<dbReference type="GO" id="GO:0016740">
    <property type="term" value="F:transferase activity"/>
    <property type="evidence" value="ECO:0007669"/>
    <property type="project" value="UniProtKB-KW"/>
</dbReference>
<dbReference type="InterPro" id="IPR001451">
    <property type="entry name" value="Hexapep"/>
</dbReference>
<dbReference type="Pfam" id="PF14602">
    <property type="entry name" value="Hexapep_2"/>
    <property type="match status" value="1"/>
</dbReference>
<keyword evidence="1" id="KW-0808">Transferase</keyword>
<dbReference type="InterPro" id="IPR050484">
    <property type="entry name" value="Transf_Hexapept/Carb_Anhydrase"/>
</dbReference>
<accession>A0A5C5YT92</accession>
<dbReference type="RefSeq" id="WP_146585911.1">
    <property type="nucleotide sequence ID" value="NZ_SJPO01000003.1"/>
</dbReference>
<gene>
    <name evidence="1" type="ORF">Pla123a_17520</name>
</gene>
<dbReference type="AlphaFoldDB" id="A0A5C5YT92"/>
<dbReference type="PANTHER" id="PTHR13061">
    <property type="entry name" value="DYNACTIN SUBUNIT P25"/>
    <property type="match status" value="1"/>
</dbReference>
<dbReference type="InterPro" id="IPR011004">
    <property type="entry name" value="Trimer_LpxA-like_sf"/>
</dbReference>
<dbReference type="CDD" id="cd04645">
    <property type="entry name" value="LbH_gamma_CA_like"/>
    <property type="match status" value="1"/>
</dbReference>
<dbReference type="Gene3D" id="2.160.10.10">
    <property type="entry name" value="Hexapeptide repeat proteins"/>
    <property type="match status" value="1"/>
</dbReference>
<organism evidence="1 2">
    <name type="scientific">Posidoniimonas polymericola</name>
    <dbReference type="NCBI Taxonomy" id="2528002"/>
    <lineage>
        <taxon>Bacteria</taxon>
        <taxon>Pseudomonadati</taxon>
        <taxon>Planctomycetota</taxon>
        <taxon>Planctomycetia</taxon>
        <taxon>Pirellulales</taxon>
        <taxon>Lacipirellulaceae</taxon>
        <taxon>Posidoniimonas</taxon>
    </lineage>
</organism>
<dbReference type="Pfam" id="PF00132">
    <property type="entry name" value="Hexapep"/>
    <property type="match status" value="1"/>
</dbReference>
<dbReference type="EMBL" id="SJPO01000003">
    <property type="protein sequence ID" value="TWT77953.1"/>
    <property type="molecule type" value="Genomic_DNA"/>
</dbReference>